<dbReference type="AlphaFoldDB" id="A0A5J4VES0"/>
<protein>
    <submittedName>
        <fullName evidence="1">Uncharacterized protein</fullName>
    </submittedName>
</protein>
<dbReference type="Proteomes" id="UP000324800">
    <property type="component" value="Unassembled WGS sequence"/>
</dbReference>
<evidence type="ECO:0000313" key="1">
    <source>
        <dbReference type="EMBL" id="KAA6380894.1"/>
    </source>
</evidence>
<gene>
    <name evidence="1" type="ORF">EZS28_023580</name>
</gene>
<dbReference type="EMBL" id="SNRW01007654">
    <property type="protein sequence ID" value="KAA6380894.1"/>
    <property type="molecule type" value="Genomic_DNA"/>
</dbReference>
<proteinExistence type="predicted"/>
<sequence>MGKKLMPKRKIITRPSCRYLHCLYLAAIVILIAFPGQPTLAARERNISTKVVYNIAKPYCRDTDYVFKKHSKLQIDIDNSNLGAQLDFHALVFRAIGKIRSQIFGKLQNISC</sequence>
<accession>A0A5J4VES0</accession>
<organism evidence="1 2">
    <name type="scientific">Streblomastix strix</name>
    <dbReference type="NCBI Taxonomy" id="222440"/>
    <lineage>
        <taxon>Eukaryota</taxon>
        <taxon>Metamonada</taxon>
        <taxon>Preaxostyla</taxon>
        <taxon>Oxymonadida</taxon>
        <taxon>Streblomastigidae</taxon>
        <taxon>Streblomastix</taxon>
    </lineage>
</organism>
<comment type="caution">
    <text evidence="1">The sequence shown here is derived from an EMBL/GenBank/DDBJ whole genome shotgun (WGS) entry which is preliminary data.</text>
</comment>
<name>A0A5J4VES0_9EUKA</name>
<evidence type="ECO:0000313" key="2">
    <source>
        <dbReference type="Proteomes" id="UP000324800"/>
    </source>
</evidence>
<reference evidence="1 2" key="1">
    <citation type="submission" date="2019-03" db="EMBL/GenBank/DDBJ databases">
        <title>Single cell metagenomics reveals metabolic interactions within the superorganism composed of flagellate Streblomastix strix and complex community of Bacteroidetes bacteria on its surface.</title>
        <authorList>
            <person name="Treitli S.C."/>
            <person name="Kolisko M."/>
            <person name="Husnik F."/>
            <person name="Keeling P."/>
            <person name="Hampl V."/>
        </authorList>
    </citation>
    <scope>NUCLEOTIDE SEQUENCE [LARGE SCALE GENOMIC DNA]</scope>
    <source>
        <strain evidence="1">ST1C</strain>
    </source>
</reference>